<dbReference type="Pfam" id="PF00092">
    <property type="entry name" value="VWA"/>
    <property type="match status" value="1"/>
</dbReference>
<feature type="transmembrane region" description="Helical" evidence="1">
    <location>
        <begin position="343"/>
        <end position="366"/>
    </location>
</feature>
<organism evidence="3 4">
    <name type="scientific">Candidatus Criblamydia sequanensis CRIB-18</name>
    <dbReference type="NCBI Taxonomy" id="1437425"/>
    <lineage>
        <taxon>Bacteria</taxon>
        <taxon>Pseudomonadati</taxon>
        <taxon>Chlamydiota</taxon>
        <taxon>Chlamydiia</taxon>
        <taxon>Parachlamydiales</taxon>
        <taxon>Candidatus Criblamydiaceae</taxon>
        <taxon>Candidatus Criblamydia</taxon>
    </lineage>
</organism>
<dbReference type="SMART" id="SM00327">
    <property type="entry name" value="VWA"/>
    <property type="match status" value="1"/>
</dbReference>
<dbReference type="SUPFAM" id="SSF53300">
    <property type="entry name" value="vWA-like"/>
    <property type="match status" value="1"/>
</dbReference>
<dbReference type="Proteomes" id="UP000031552">
    <property type="component" value="Unassembled WGS sequence"/>
</dbReference>
<gene>
    <name evidence="3" type="ORF">CSEC_1805</name>
</gene>
<evidence type="ECO:0000256" key="1">
    <source>
        <dbReference type="SAM" id="Phobius"/>
    </source>
</evidence>
<dbReference type="AlphaFoldDB" id="A0A090E1J4"/>
<dbReference type="PROSITE" id="PS50234">
    <property type="entry name" value="VWFA"/>
    <property type="match status" value="1"/>
</dbReference>
<protein>
    <submittedName>
        <fullName evidence="3">Conserved putative membrane protein</fullName>
    </submittedName>
</protein>
<evidence type="ECO:0000313" key="3">
    <source>
        <dbReference type="EMBL" id="CDR34614.1"/>
    </source>
</evidence>
<keyword evidence="1" id="KW-0472">Membrane</keyword>
<dbReference type="EMBL" id="CCEJ010000008">
    <property type="protein sequence ID" value="CDR34614.1"/>
    <property type="molecule type" value="Genomic_DNA"/>
</dbReference>
<feature type="transmembrane region" description="Helical" evidence="1">
    <location>
        <begin position="51"/>
        <end position="72"/>
    </location>
</feature>
<feature type="domain" description="VWFA" evidence="2">
    <location>
        <begin position="97"/>
        <end position="316"/>
    </location>
</feature>
<sequence>MSLDFFWTVIAISLALLGFFLYKLKNSFEAPGVYLSTVQAFSSNKTFKEKYYWLPEAIAYLSLATLLMALAGPHLEKTIQFQQKEGLPPPALQKGLAIYLLLDHSGSMYQEVSVPSSTGLPQNMRKIDLSKELTKKFVLGDPKLGLKGRGSDLIGLVAFARTAQIISPFSLDHEAIANEIDRLTINRDINQIGTSIGYAIFKTVNEIAATKQFAKEMDKEKGFTILNSIIIVITDGFQETNPNDEKHPLRSIDVFQAAEAAKKEGIKIYVVNIEPKLSTPEYASNRELFNLVTKYTGGKFFMVESGGSLADIYREIDTLEKSEVPAFLKSKKNEPTTYTEKKYFSFFLMKAALGLLLLHLIIKLFVISRVP</sequence>
<reference evidence="3" key="1">
    <citation type="submission" date="2013-12" db="EMBL/GenBank/DDBJ databases">
        <authorList>
            <person name="Linke B."/>
        </authorList>
    </citation>
    <scope>NUCLEOTIDE SEQUENCE [LARGE SCALE GENOMIC DNA]</scope>
    <source>
        <strain evidence="3">CRIB-18</strain>
    </source>
</reference>
<keyword evidence="1" id="KW-1133">Transmembrane helix</keyword>
<dbReference type="InterPro" id="IPR036465">
    <property type="entry name" value="vWFA_dom_sf"/>
</dbReference>
<name>A0A090E1J4_9BACT</name>
<dbReference type="OrthoDB" id="6206554at2"/>
<dbReference type="RefSeq" id="WP_053331957.1">
    <property type="nucleotide sequence ID" value="NZ_CCEJ010000008.1"/>
</dbReference>
<dbReference type="Gene3D" id="3.40.50.410">
    <property type="entry name" value="von Willebrand factor, type A domain"/>
    <property type="match status" value="1"/>
</dbReference>
<reference evidence="3" key="2">
    <citation type="submission" date="2014-09" db="EMBL/GenBank/DDBJ databases">
        <title>Criblamydia sequanensis harbors a mega-plasmid encoding arsenite resistance.</title>
        <authorList>
            <person name="Bertelli C."/>
            <person name="Goesmann A."/>
            <person name="Greub G."/>
        </authorList>
    </citation>
    <scope>NUCLEOTIDE SEQUENCE [LARGE SCALE GENOMIC DNA]</scope>
    <source>
        <strain evidence="3">CRIB-18</strain>
    </source>
</reference>
<dbReference type="STRING" id="1437425.CSEC_1805"/>
<comment type="caution">
    <text evidence="3">The sequence shown here is derived from an EMBL/GenBank/DDBJ whole genome shotgun (WGS) entry which is preliminary data.</text>
</comment>
<feature type="transmembrane region" description="Helical" evidence="1">
    <location>
        <begin position="6"/>
        <end position="22"/>
    </location>
</feature>
<proteinExistence type="predicted"/>
<keyword evidence="1" id="KW-0812">Transmembrane</keyword>
<dbReference type="eggNOG" id="COG2304">
    <property type="taxonomic scope" value="Bacteria"/>
</dbReference>
<evidence type="ECO:0000313" key="4">
    <source>
        <dbReference type="Proteomes" id="UP000031552"/>
    </source>
</evidence>
<dbReference type="InterPro" id="IPR002035">
    <property type="entry name" value="VWF_A"/>
</dbReference>
<accession>A0A090E1J4</accession>
<evidence type="ECO:0000259" key="2">
    <source>
        <dbReference type="PROSITE" id="PS50234"/>
    </source>
</evidence>
<keyword evidence="4" id="KW-1185">Reference proteome</keyword>